<feature type="transmembrane region" description="Helical" evidence="10">
    <location>
        <begin position="611"/>
        <end position="633"/>
    </location>
</feature>
<name>A0A1E4TC87_9ASCO</name>
<feature type="transmembrane region" description="Helical" evidence="10">
    <location>
        <begin position="488"/>
        <end position="514"/>
    </location>
</feature>
<keyword evidence="5 10" id="KW-0808">Transferase</keyword>
<evidence type="ECO:0000313" key="13">
    <source>
        <dbReference type="Proteomes" id="UP000095023"/>
    </source>
</evidence>
<evidence type="ECO:0000259" key="11">
    <source>
        <dbReference type="Pfam" id="PF08407"/>
    </source>
</evidence>
<keyword evidence="13" id="KW-1185">Reference proteome</keyword>
<evidence type="ECO:0000256" key="6">
    <source>
        <dbReference type="ARBA" id="ARBA00022692"/>
    </source>
</evidence>
<dbReference type="Pfam" id="PF01644">
    <property type="entry name" value="Chitin_synth_1"/>
    <property type="match status" value="1"/>
</dbReference>
<comment type="function">
    <text evidence="10">Polymerizes chitin, a structural polymer of the cell wall and septum, by transferring the sugar moiety of UDP-GlcNAc to the non-reducing end of the growing chitin polymer.</text>
</comment>
<dbReference type="InterPro" id="IPR029044">
    <property type="entry name" value="Nucleotide-diphossugar_trans"/>
</dbReference>
<evidence type="ECO:0000256" key="1">
    <source>
        <dbReference type="ARBA" id="ARBA00004651"/>
    </source>
</evidence>
<accession>A0A1E4TC87</accession>
<keyword evidence="6 10" id="KW-0812">Transmembrane</keyword>
<evidence type="ECO:0000256" key="7">
    <source>
        <dbReference type="ARBA" id="ARBA00022989"/>
    </source>
</evidence>
<dbReference type="AlphaFoldDB" id="A0A1E4TC87"/>
<feature type="transmembrane region" description="Helical" evidence="10">
    <location>
        <begin position="526"/>
        <end position="548"/>
    </location>
</feature>
<protein>
    <recommendedName>
        <fullName evidence="2 10">Chitin synthase</fullName>
        <ecNumber evidence="2 10">2.4.1.16</ecNumber>
    </recommendedName>
</protein>
<evidence type="ECO:0000256" key="4">
    <source>
        <dbReference type="ARBA" id="ARBA00022676"/>
    </source>
</evidence>
<evidence type="ECO:0000256" key="10">
    <source>
        <dbReference type="RuleBase" id="RU366040"/>
    </source>
</evidence>
<dbReference type="GO" id="GO:0005886">
    <property type="term" value="C:plasma membrane"/>
    <property type="evidence" value="ECO:0007669"/>
    <property type="project" value="UniProtKB-SubCell"/>
</dbReference>
<evidence type="ECO:0000256" key="8">
    <source>
        <dbReference type="ARBA" id="ARBA00023136"/>
    </source>
</evidence>
<keyword evidence="8 10" id="KW-0472">Membrane</keyword>
<keyword evidence="7 10" id="KW-1133">Transmembrane helix</keyword>
<organism evidence="12 13">
    <name type="scientific">Tortispora caseinolytica NRRL Y-17796</name>
    <dbReference type="NCBI Taxonomy" id="767744"/>
    <lineage>
        <taxon>Eukaryota</taxon>
        <taxon>Fungi</taxon>
        <taxon>Dikarya</taxon>
        <taxon>Ascomycota</taxon>
        <taxon>Saccharomycotina</taxon>
        <taxon>Trigonopsidomycetes</taxon>
        <taxon>Trigonopsidales</taxon>
        <taxon>Trigonopsidaceae</taxon>
        <taxon>Tortispora</taxon>
    </lineage>
</organism>
<proteinExistence type="inferred from homology"/>
<dbReference type="Pfam" id="PF08407">
    <property type="entry name" value="Chitin_synth_1N"/>
    <property type="match status" value="1"/>
</dbReference>
<gene>
    <name evidence="12" type="ORF">CANCADRAFT_27196</name>
</gene>
<dbReference type="SUPFAM" id="SSF53448">
    <property type="entry name" value="Nucleotide-diphospho-sugar transferases"/>
    <property type="match status" value="1"/>
</dbReference>
<comment type="subcellular location">
    <subcellularLocation>
        <location evidence="1 10">Cell membrane</location>
        <topology evidence="1 10">Multi-pass membrane protein</topology>
    </subcellularLocation>
</comment>
<dbReference type="EC" id="2.4.1.16" evidence="2 10"/>
<dbReference type="PANTHER" id="PTHR22914:SF9">
    <property type="entry name" value="CHITIN SYNTHASE 1"/>
    <property type="match status" value="1"/>
</dbReference>
<keyword evidence="3 10" id="KW-1003">Cell membrane</keyword>
<dbReference type="InterPro" id="IPR013616">
    <property type="entry name" value="Chitin_synth_N"/>
</dbReference>
<dbReference type="Proteomes" id="UP000095023">
    <property type="component" value="Unassembled WGS sequence"/>
</dbReference>
<evidence type="ECO:0000256" key="5">
    <source>
        <dbReference type="ARBA" id="ARBA00022679"/>
    </source>
</evidence>
<keyword evidence="9 10" id="KW-0961">Cell wall biogenesis/degradation</keyword>
<comment type="similarity">
    <text evidence="10">Belongs to the chitin synthase family.</text>
</comment>
<reference evidence="13" key="1">
    <citation type="submission" date="2016-02" db="EMBL/GenBank/DDBJ databases">
        <title>Comparative genomics of biotechnologically important yeasts.</title>
        <authorList>
            <consortium name="DOE Joint Genome Institute"/>
            <person name="Riley R."/>
            <person name="Haridas S."/>
            <person name="Wolfe K.H."/>
            <person name="Lopes M.R."/>
            <person name="Hittinger C.T."/>
            <person name="Goker M."/>
            <person name="Salamov A."/>
            <person name="Wisecaver J."/>
            <person name="Long T.M."/>
            <person name="Aerts A.L."/>
            <person name="Barry K."/>
            <person name="Choi C."/>
            <person name="Clum A."/>
            <person name="Coughlan A.Y."/>
            <person name="Deshpande S."/>
            <person name="Douglass A.P."/>
            <person name="Hanson S.J."/>
            <person name="Klenk H.-P."/>
            <person name="Labutti K."/>
            <person name="Lapidus A."/>
            <person name="Lindquist E."/>
            <person name="Lipzen A."/>
            <person name="Meier-Kolthoff J.P."/>
            <person name="Ohm R.A."/>
            <person name="Otillar R.P."/>
            <person name="Pangilinan J."/>
            <person name="Peng Y."/>
            <person name="Rokas A."/>
            <person name="Rosa C.A."/>
            <person name="Scheuner C."/>
            <person name="Sibirny A.A."/>
            <person name="Slot J.C."/>
            <person name="Stielow J.B."/>
            <person name="Sun H."/>
            <person name="Kurtzman C.P."/>
            <person name="Blackwell M."/>
            <person name="Jeffries T.W."/>
            <person name="Grigoriev I.V."/>
        </authorList>
    </citation>
    <scope>NUCLEOTIDE SEQUENCE [LARGE SCALE GENOMIC DNA]</scope>
    <source>
        <strain evidence="13">NRRL Y-17796</strain>
    </source>
</reference>
<dbReference type="InterPro" id="IPR004835">
    <property type="entry name" value="Chitin_synth"/>
</dbReference>
<sequence>MPQNIDYNPEGDYYNLNTYLEEDTENEYADKDDDISFNATRYSDSGSSPFGIEVPPAGQQPRRSKTVKRVKLFRGNLVLDCPVSERITEKLTPERRNDREFAYMRYSAATCDPSYFVADNYTLRQNMYRTPRVTELFIVVTLYNEDDILLGRTLLGVMKNIKHLESRSNSKTWGKDSWKKVVVCIVADGRTKINARAKALLAALGCYQDGFAKNMVNDKPVSAHIYEFTSKIGISHVGETVTLKHEDALPTQFLFCMKEHNQKKINSHRWFFQAFAPLLNPRVCVLLDAGTRPGSTSIYHLWKTFDLKPHVGGACGEIKVMKGSGGVQLLNPLVACQNFEYKMSNILDKPLESVFGFISVLPGAFSAYRYEALLNNTNGSGPLEKYFKGETLHENADAGIFESNMYLAEDRILCFELISKRNKAYTLRYVKSAYAETDVPNKIGELILQRRRWLNGSFFAALYSLVHGCYVWRSSHNLIRKLMFHVEFFYQLITMIFSWFAIGNFFLIFVILINSMSDPALNFAPGYILSRVLVWIYGACLIACFVLAFGNRPGGSQPAYLVMVIFFAFLMGYLLFAVIYLSIRSVRMTLCENNNQFTVQMLFSNSTFRNLCVSLASTYVLYVVASLVFFEPWHMLTSFVQYILLSPMYINVLNVYAFCNLHDISWGTKGDTAVKTDLGVAKINEKGEAVEMEIPTVQEEIDANYLYHLKVVADAPVEEKKVPSADDKIKDYYALMRSSVVLLWVFTNVALCAFILNFIPDYRGSDVQTSSSTCGTTTLVTTPIVNTYLGVMLWSVAILAAVRFVGSMTYALQRIFGW</sequence>
<dbReference type="EMBL" id="KV453843">
    <property type="protein sequence ID" value="ODV89258.1"/>
    <property type="molecule type" value="Genomic_DNA"/>
</dbReference>
<feature type="transmembrane region" description="Helical" evidence="10">
    <location>
        <begin position="560"/>
        <end position="583"/>
    </location>
</feature>
<dbReference type="PANTHER" id="PTHR22914">
    <property type="entry name" value="CHITIN SYNTHASE"/>
    <property type="match status" value="1"/>
</dbReference>
<dbReference type="GO" id="GO:0006031">
    <property type="term" value="P:chitin biosynthetic process"/>
    <property type="evidence" value="ECO:0007669"/>
    <property type="project" value="UniProtKB-UniRule"/>
</dbReference>
<feature type="domain" description="Chitin synthase N-terminal" evidence="11">
    <location>
        <begin position="65"/>
        <end position="135"/>
    </location>
</feature>
<dbReference type="GO" id="GO:0030476">
    <property type="term" value="P:ascospore wall assembly"/>
    <property type="evidence" value="ECO:0007669"/>
    <property type="project" value="EnsemblFungi"/>
</dbReference>
<dbReference type="GO" id="GO:0030428">
    <property type="term" value="C:cell septum"/>
    <property type="evidence" value="ECO:0007669"/>
    <property type="project" value="TreeGrafter"/>
</dbReference>
<feature type="transmembrane region" description="Helical" evidence="10">
    <location>
        <begin position="639"/>
        <end position="659"/>
    </location>
</feature>
<feature type="transmembrane region" description="Helical" evidence="10">
    <location>
        <begin position="791"/>
        <end position="812"/>
    </location>
</feature>
<evidence type="ECO:0000313" key="12">
    <source>
        <dbReference type="EMBL" id="ODV89258.1"/>
    </source>
</evidence>
<feature type="transmembrane region" description="Helical" evidence="10">
    <location>
        <begin position="740"/>
        <end position="759"/>
    </location>
</feature>
<keyword evidence="4 10" id="KW-0328">Glycosyltransferase</keyword>
<evidence type="ECO:0000256" key="2">
    <source>
        <dbReference type="ARBA" id="ARBA00012543"/>
    </source>
</evidence>
<evidence type="ECO:0000256" key="3">
    <source>
        <dbReference type="ARBA" id="ARBA00022475"/>
    </source>
</evidence>
<dbReference type="OrthoDB" id="26569at2759"/>
<dbReference type="GO" id="GO:0004100">
    <property type="term" value="F:chitin synthase activity"/>
    <property type="evidence" value="ECO:0007669"/>
    <property type="project" value="UniProtKB-UniRule"/>
</dbReference>
<comment type="catalytic activity">
    <reaction evidence="10">
        <text>[(1-&gt;4)-N-acetyl-beta-D-glucosaminyl](n) + UDP-N-acetyl-alpha-D-glucosamine = [(1-&gt;4)-N-acetyl-beta-D-glucosaminyl](n+1) + UDP + H(+)</text>
        <dbReference type="Rhea" id="RHEA:16637"/>
        <dbReference type="Rhea" id="RHEA-COMP:9593"/>
        <dbReference type="Rhea" id="RHEA-COMP:9595"/>
        <dbReference type="ChEBI" id="CHEBI:15378"/>
        <dbReference type="ChEBI" id="CHEBI:17029"/>
        <dbReference type="ChEBI" id="CHEBI:57705"/>
        <dbReference type="ChEBI" id="CHEBI:58223"/>
        <dbReference type="EC" id="2.4.1.16"/>
    </reaction>
</comment>
<evidence type="ECO:0000256" key="9">
    <source>
        <dbReference type="ARBA" id="ARBA00023316"/>
    </source>
</evidence>
<dbReference type="CDD" id="cd04190">
    <property type="entry name" value="Chitin_synth_C"/>
    <property type="match status" value="1"/>
</dbReference>